<proteinExistence type="inferred from homology"/>
<comment type="subcellular location">
    <subcellularLocation>
        <location evidence="1">Mitochondrion outer membrane</location>
        <topology evidence="1">Peripheral membrane protein</topology>
    </subcellularLocation>
</comment>
<sequence>MAALTALIIGATGATGKHLLQELLASPQYSSVSEYGRRVSAPEQITTGREKLEQKTIDFERLETAGLKDKKWDVVFITLGTTRKIAGSQAAFERIDREYVVNAARAAKSDDPNHQQRLIYVSAPSANPSSYSLYLRSKGLTEIGLAELGYNDTIVFRPAMLGEGNRPDSRPLEITAVYLAKAVSKVLSSVYMPIPTLAKALRIAGETGSAGLPPDTVQNAGDGKLQYSLISNKGILDIANVSH</sequence>
<dbReference type="Pfam" id="PF13460">
    <property type="entry name" value="NAD_binding_10"/>
    <property type="match status" value="1"/>
</dbReference>
<comment type="similarity">
    <text evidence="2">Belongs to the FMP52 family.</text>
</comment>
<dbReference type="EMBL" id="SEKV01000095">
    <property type="protein sequence ID" value="TFY64551.1"/>
    <property type="molecule type" value="Genomic_DNA"/>
</dbReference>
<dbReference type="STRING" id="34475.A0A4Y9YSP2"/>
<comment type="caution">
    <text evidence="4">The sequence shown here is derived from an EMBL/GenBank/DDBJ whole genome shotgun (WGS) entry which is preliminary data.</text>
</comment>
<dbReference type="InterPro" id="IPR016040">
    <property type="entry name" value="NAD(P)-bd_dom"/>
</dbReference>
<organism evidence="4 5">
    <name type="scientific">Rhodofomes roseus</name>
    <dbReference type="NCBI Taxonomy" id="34475"/>
    <lineage>
        <taxon>Eukaryota</taxon>
        <taxon>Fungi</taxon>
        <taxon>Dikarya</taxon>
        <taxon>Basidiomycota</taxon>
        <taxon>Agaricomycotina</taxon>
        <taxon>Agaricomycetes</taxon>
        <taxon>Polyporales</taxon>
        <taxon>Rhodofomes</taxon>
    </lineage>
</organism>
<dbReference type="PANTHER" id="PTHR14097:SF7">
    <property type="entry name" value="OXIDOREDUCTASE HTATIP2"/>
    <property type="match status" value="1"/>
</dbReference>
<dbReference type="PANTHER" id="PTHR14097">
    <property type="entry name" value="OXIDOREDUCTASE HTATIP2"/>
    <property type="match status" value="1"/>
</dbReference>
<evidence type="ECO:0000313" key="5">
    <source>
        <dbReference type="Proteomes" id="UP000298390"/>
    </source>
</evidence>
<protein>
    <recommendedName>
        <fullName evidence="3">NAD(P)-binding domain-containing protein</fullName>
    </recommendedName>
</protein>
<dbReference type="SUPFAM" id="SSF51735">
    <property type="entry name" value="NAD(P)-binding Rossmann-fold domains"/>
    <property type="match status" value="1"/>
</dbReference>
<feature type="domain" description="NAD(P)-binding" evidence="3">
    <location>
        <begin position="10"/>
        <end position="165"/>
    </location>
</feature>
<accession>A0A4Y9YSP2</accession>
<reference evidence="4 5" key="1">
    <citation type="submission" date="2019-01" db="EMBL/GenBank/DDBJ databases">
        <title>Genome sequencing of the rare red list fungi Fomitopsis rosea.</title>
        <authorList>
            <person name="Buettner E."/>
            <person name="Kellner H."/>
        </authorList>
    </citation>
    <scope>NUCLEOTIDE SEQUENCE [LARGE SCALE GENOMIC DNA]</scope>
    <source>
        <strain evidence="4 5">DSM 105464</strain>
    </source>
</reference>
<gene>
    <name evidence="4" type="ORF">EVJ58_g2547</name>
</gene>
<dbReference type="InterPro" id="IPR036291">
    <property type="entry name" value="NAD(P)-bd_dom_sf"/>
</dbReference>
<evidence type="ECO:0000256" key="1">
    <source>
        <dbReference type="ARBA" id="ARBA00004450"/>
    </source>
</evidence>
<dbReference type="GO" id="GO:0051170">
    <property type="term" value="P:import into nucleus"/>
    <property type="evidence" value="ECO:0007669"/>
    <property type="project" value="TreeGrafter"/>
</dbReference>
<evidence type="ECO:0000259" key="3">
    <source>
        <dbReference type="Pfam" id="PF13460"/>
    </source>
</evidence>
<name>A0A4Y9YSP2_9APHY</name>
<dbReference type="Proteomes" id="UP000298390">
    <property type="component" value="Unassembled WGS sequence"/>
</dbReference>
<dbReference type="Gene3D" id="3.40.50.720">
    <property type="entry name" value="NAD(P)-binding Rossmann-like Domain"/>
    <property type="match status" value="1"/>
</dbReference>
<dbReference type="GO" id="GO:0005741">
    <property type="term" value="C:mitochondrial outer membrane"/>
    <property type="evidence" value="ECO:0007669"/>
    <property type="project" value="UniProtKB-SubCell"/>
</dbReference>
<dbReference type="AlphaFoldDB" id="A0A4Y9YSP2"/>
<evidence type="ECO:0000256" key="2">
    <source>
        <dbReference type="ARBA" id="ARBA00006617"/>
    </source>
</evidence>
<evidence type="ECO:0000313" key="4">
    <source>
        <dbReference type="EMBL" id="TFY64551.1"/>
    </source>
</evidence>